<dbReference type="EMBL" id="LUEZ02000048">
    <property type="protein sequence ID" value="RDB22974.1"/>
    <property type="molecule type" value="Genomic_DNA"/>
</dbReference>
<evidence type="ECO:0000313" key="7">
    <source>
        <dbReference type="Proteomes" id="UP000076154"/>
    </source>
</evidence>
<dbReference type="GO" id="GO:0004671">
    <property type="term" value="F:protein C-terminal S-isoprenylcysteine carboxyl O-methyltransferase activity"/>
    <property type="evidence" value="ECO:0007669"/>
    <property type="project" value="UniProtKB-EC"/>
</dbReference>
<evidence type="ECO:0000256" key="5">
    <source>
        <dbReference type="RuleBase" id="RU362022"/>
    </source>
</evidence>
<dbReference type="STRING" id="39966.A0A369JUG7"/>
<keyword evidence="5" id="KW-0949">S-adenosyl-L-methionine</keyword>
<dbReference type="OrthoDB" id="422086at2759"/>
<comment type="similarity">
    <text evidence="5">Belongs to the class VI-like SAM-binding methyltransferase superfamily. Isoprenylcysteine carboxyl methyltransferase family.</text>
</comment>
<feature type="transmembrane region" description="Helical" evidence="5">
    <location>
        <begin position="210"/>
        <end position="231"/>
    </location>
</feature>
<comment type="catalytic activity">
    <reaction evidence="5">
        <text>[protein]-C-terminal S-[(2E,6E)-farnesyl]-L-cysteine + S-adenosyl-L-methionine = [protein]-C-terminal S-[(2E,6E)-farnesyl]-L-cysteine methyl ester + S-adenosyl-L-homocysteine</text>
        <dbReference type="Rhea" id="RHEA:21672"/>
        <dbReference type="Rhea" id="RHEA-COMP:12125"/>
        <dbReference type="Rhea" id="RHEA-COMP:12126"/>
        <dbReference type="ChEBI" id="CHEBI:57856"/>
        <dbReference type="ChEBI" id="CHEBI:59789"/>
        <dbReference type="ChEBI" id="CHEBI:90510"/>
        <dbReference type="ChEBI" id="CHEBI:90511"/>
        <dbReference type="EC" id="2.1.1.100"/>
    </reaction>
</comment>
<reference evidence="6" key="1">
    <citation type="submission" date="2018-04" db="EMBL/GenBank/DDBJ databases">
        <title>Whole genome sequencing of Hypsizygus marmoreus.</title>
        <authorList>
            <person name="Choi I.-G."/>
            <person name="Min B."/>
            <person name="Kim J.-G."/>
            <person name="Kim S."/>
            <person name="Oh Y.-L."/>
            <person name="Kong W.-S."/>
            <person name="Park H."/>
            <person name="Jeong J."/>
            <person name="Song E.-S."/>
        </authorList>
    </citation>
    <scope>NUCLEOTIDE SEQUENCE [LARGE SCALE GENOMIC DNA]</scope>
    <source>
        <strain evidence="6">51987-8</strain>
    </source>
</reference>
<evidence type="ECO:0000256" key="4">
    <source>
        <dbReference type="ARBA" id="ARBA00023136"/>
    </source>
</evidence>
<accession>A0A369JUG7</accession>
<dbReference type="Proteomes" id="UP000076154">
    <property type="component" value="Unassembled WGS sequence"/>
</dbReference>
<keyword evidence="4 5" id="KW-0472">Membrane</keyword>
<dbReference type="InParanoid" id="A0A369JUG7"/>
<dbReference type="AlphaFoldDB" id="A0A369JUG7"/>
<proteinExistence type="inferred from homology"/>
<evidence type="ECO:0000256" key="3">
    <source>
        <dbReference type="ARBA" id="ARBA00022989"/>
    </source>
</evidence>
<dbReference type="PANTHER" id="PTHR12714:SF9">
    <property type="entry name" value="PROTEIN-S-ISOPRENYLCYSTEINE O-METHYLTRANSFERASE"/>
    <property type="match status" value="1"/>
</dbReference>
<dbReference type="GO" id="GO:0005789">
    <property type="term" value="C:endoplasmic reticulum membrane"/>
    <property type="evidence" value="ECO:0007669"/>
    <property type="project" value="UniProtKB-SubCell"/>
</dbReference>
<evidence type="ECO:0000256" key="2">
    <source>
        <dbReference type="ARBA" id="ARBA00022692"/>
    </source>
</evidence>
<keyword evidence="3 5" id="KW-1133">Transmembrane helix</keyword>
<dbReference type="Pfam" id="PF04140">
    <property type="entry name" value="ICMT"/>
    <property type="match status" value="1"/>
</dbReference>
<dbReference type="GO" id="GO:0032259">
    <property type="term" value="P:methylation"/>
    <property type="evidence" value="ECO:0007669"/>
    <property type="project" value="UniProtKB-KW"/>
</dbReference>
<keyword evidence="2 5" id="KW-0812">Transmembrane</keyword>
<dbReference type="EC" id="2.1.1.100" evidence="5"/>
<evidence type="ECO:0000313" key="6">
    <source>
        <dbReference type="EMBL" id="RDB22974.1"/>
    </source>
</evidence>
<dbReference type="InterPro" id="IPR007269">
    <property type="entry name" value="ICMT_MeTrfase"/>
</dbReference>
<comment type="caution">
    <text evidence="6">The sequence shown here is derived from an EMBL/GenBank/DDBJ whole genome shotgun (WGS) entry which is preliminary data.</text>
</comment>
<dbReference type="PANTHER" id="PTHR12714">
    <property type="entry name" value="PROTEIN-S ISOPRENYLCYSTEINE O-METHYLTRANSFERASE"/>
    <property type="match status" value="1"/>
</dbReference>
<keyword evidence="7" id="KW-1185">Reference proteome</keyword>
<keyword evidence="5" id="KW-0489">Methyltransferase</keyword>
<protein>
    <recommendedName>
        <fullName evidence="5">Protein-S-isoprenylcysteine O-methyltransferase</fullName>
        <ecNumber evidence="5">2.1.1.100</ecNumber>
    </recommendedName>
</protein>
<organism evidence="6 7">
    <name type="scientific">Hypsizygus marmoreus</name>
    <name type="common">White beech mushroom</name>
    <name type="synonym">Agaricus marmoreus</name>
    <dbReference type="NCBI Taxonomy" id="39966"/>
    <lineage>
        <taxon>Eukaryota</taxon>
        <taxon>Fungi</taxon>
        <taxon>Dikarya</taxon>
        <taxon>Basidiomycota</taxon>
        <taxon>Agaricomycotina</taxon>
        <taxon>Agaricomycetes</taxon>
        <taxon>Agaricomycetidae</taxon>
        <taxon>Agaricales</taxon>
        <taxon>Tricholomatineae</taxon>
        <taxon>Lyophyllaceae</taxon>
        <taxon>Hypsizygus</taxon>
    </lineage>
</organism>
<keyword evidence="5" id="KW-0256">Endoplasmic reticulum</keyword>
<dbReference type="Gene3D" id="1.20.120.1630">
    <property type="match status" value="1"/>
</dbReference>
<comment type="subcellular location">
    <subcellularLocation>
        <location evidence="5">Endoplasmic reticulum membrane</location>
        <topology evidence="5">Multi-pass membrane protein</topology>
    </subcellularLocation>
    <subcellularLocation>
        <location evidence="1">Membrane</location>
        <topology evidence="1">Multi-pass membrane protein</topology>
    </subcellularLocation>
</comment>
<feature type="transmembrane region" description="Helical" evidence="5">
    <location>
        <begin position="124"/>
        <end position="143"/>
    </location>
</feature>
<evidence type="ECO:0000256" key="1">
    <source>
        <dbReference type="ARBA" id="ARBA00004141"/>
    </source>
</evidence>
<keyword evidence="5" id="KW-0808">Transferase</keyword>
<gene>
    <name evidence="6" type="primary">ICMT_2</name>
    <name evidence="6" type="ORF">Hypma_009929</name>
</gene>
<feature type="transmembrane region" description="Helical" evidence="5">
    <location>
        <begin position="178"/>
        <end position="198"/>
    </location>
</feature>
<sequence>MIYTFPARDRLYKSSAELHFTLLTTFHIMSLVRAMLVTIQAVSNQIACTPPNPTPLKGRYHTEEMFILQIAPLVFKIHQIIIWFCTVGEIVFYLTTILPIAWPFPLPVSSLICPHPSQSTSVRSTPLFIIGVLSVLLGTYIRLDCFHALGKLFTFDLTIHPDHKLVTSRFYSYVRHPAYTGSILVIAGLALSHLSQGAWMTTCGPLRIPITAWLVWALWWAWTLAVGVSRAKAEDKQMRKLFKEEWEDYAARVSWWFFPGII</sequence>
<name>A0A369JUG7_HYPMA</name>
<feature type="transmembrane region" description="Helical" evidence="5">
    <location>
        <begin position="80"/>
        <end position="104"/>
    </location>
</feature>